<dbReference type="OrthoDB" id="3959406at2"/>
<name>A0A1G5BXG5_9FIRM</name>
<accession>A0A1G5BXG5</accession>
<evidence type="ECO:0000256" key="3">
    <source>
        <dbReference type="ARBA" id="ARBA00022741"/>
    </source>
</evidence>
<keyword evidence="7" id="KW-1185">Reference proteome</keyword>
<evidence type="ECO:0000256" key="5">
    <source>
        <dbReference type="ARBA" id="ARBA00022842"/>
    </source>
</evidence>
<dbReference type="GO" id="GO:0005737">
    <property type="term" value="C:cytoplasm"/>
    <property type="evidence" value="ECO:0007669"/>
    <property type="project" value="TreeGrafter"/>
</dbReference>
<keyword evidence="5" id="KW-0460">Magnesium</keyword>
<dbReference type="Gene3D" id="3.40.440.10">
    <property type="entry name" value="Adenylosuccinate Synthetase, subunit A, domain 1"/>
    <property type="match status" value="1"/>
</dbReference>
<dbReference type="InterPro" id="IPR042109">
    <property type="entry name" value="Adenylosuccinate_synth_dom1"/>
</dbReference>
<evidence type="ECO:0000256" key="1">
    <source>
        <dbReference type="ARBA" id="ARBA00022598"/>
    </source>
</evidence>
<dbReference type="GO" id="GO:0004019">
    <property type="term" value="F:adenylosuccinate synthase activity"/>
    <property type="evidence" value="ECO:0007669"/>
    <property type="project" value="InterPro"/>
</dbReference>
<dbReference type="PANTHER" id="PTHR11846:SF0">
    <property type="entry name" value="ADENYLOSUCCINATE SYNTHETASE"/>
    <property type="match status" value="1"/>
</dbReference>
<evidence type="ECO:0000313" key="7">
    <source>
        <dbReference type="Proteomes" id="UP000183047"/>
    </source>
</evidence>
<dbReference type="EMBL" id="FMUR01000005">
    <property type="protein sequence ID" value="SCX94828.1"/>
    <property type="molecule type" value="Genomic_DNA"/>
</dbReference>
<dbReference type="Proteomes" id="UP000183047">
    <property type="component" value="Unassembled WGS sequence"/>
</dbReference>
<evidence type="ECO:0000256" key="2">
    <source>
        <dbReference type="ARBA" id="ARBA00022723"/>
    </source>
</evidence>
<evidence type="ECO:0000313" key="6">
    <source>
        <dbReference type="EMBL" id="SCX94828.1"/>
    </source>
</evidence>
<dbReference type="GO" id="GO:0046040">
    <property type="term" value="P:IMP metabolic process"/>
    <property type="evidence" value="ECO:0007669"/>
    <property type="project" value="TreeGrafter"/>
</dbReference>
<dbReference type="GO" id="GO:0046872">
    <property type="term" value="F:metal ion binding"/>
    <property type="evidence" value="ECO:0007669"/>
    <property type="project" value="UniProtKB-KW"/>
</dbReference>
<dbReference type="RefSeq" id="WP_074461603.1">
    <property type="nucleotide sequence ID" value="NZ_FMUR01000005.1"/>
</dbReference>
<proteinExistence type="predicted"/>
<dbReference type="AlphaFoldDB" id="A0A1G5BXG5"/>
<keyword evidence="1" id="KW-0436">Ligase</keyword>
<keyword evidence="2" id="KW-0479">Metal-binding</keyword>
<dbReference type="GO" id="GO:0044208">
    <property type="term" value="P:'de novo' AMP biosynthetic process"/>
    <property type="evidence" value="ECO:0007669"/>
    <property type="project" value="TreeGrafter"/>
</dbReference>
<organism evidence="6 7">
    <name type="scientific">Butyrivibrio hungatei</name>
    <dbReference type="NCBI Taxonomy" id="185008"/>
    <lineage>
        <taxon>Bacteria</taxon>
        <taxon>Bacillati</taxon>
        <taxon>Bacillota</taxon>
        <taxon>Clostridia</taxon>
        <taxon>Lachnospirales</taxon>
        <taxon>Lachnospiraceae</taxon>
        <taxon>Butyrivibrio</taxon>
    </lineage>
</organism>
<dbReference type="SUPFAM" id="SSF52540">
    <property type="entry name" value="P-loop containing nucleoside triphosphate hydrolases"/>
    <property type="match status" value="1"/>
</dbReference>
<evidence type="ECO:0000256" key="4">
    <source>
        <dbReference type="ARBA" id="ARBA00022755"/>
    </source>
</evidence>
<dbReference type="PANTHER" id="PTHR11846">
    <property type="entry name" value="ADENYLOSUCCINATE SYNTHETASE"/>
    <property type="match status" value="1"/>
</dbReference>
<dbReference type="InterPro" id="IPR027417">
    <property type="entry name" value="P-loop_NTPase"/>
</dbReference>
<keyword evidence="4" id="KW-0658">Purine biosynthesis</keyword>
<reference evidence="7" key="1">
    <citation type="submission" date="2016-10" db="EMBL/GenBank/DDBJ databases">
        <authorList>
            <person name="Varghese N."/>
            <person name="Submissions S."/>
        </authorList>
    </citation>
    <scope>NUCLEOTIDE SEQUENCE [LARGE SCALE GENOMIC DNA]</scope>
    <source>
        <strain evidence="7">XBD2006</strain>
    </source>
</reference>
<dbReference type="Pfam" id="PF00709">
    <property type="entry name" value="Adenylsucc_synt"/>
    <property type="match status" value="1"/>
</dbReference>
<dbReference type="GO" id="GO:0000166">
    <property type="term" value="F:nucleotide binding"/>
    <property type="evidence" value="ECO:0007669"/>
    <property type="project" value="UniProtKB-KW"/>
</dbReference>
<dbReference type="SMART" id="SM00788">
    <property type="entry name" value="Adenylsucc_synt"/>
    <property type="match status" value="1"/>
</dbReference>
<keyword evidence="3" id="KW-0547">Nucleotide-binding</keyword>
<gene>
    <name evidence="6" type="ORF">SAMN02910451_00867</name>
</gene>
<dbReference type="Gene3D" id="1.10.300.10">
    <property type="entry name" value="Adenylosuccinate Synthetase, subunit A, domain 2"/>
    <property type="match status" value="1"/>
</dbReference>
<sequence>MRTVAVIGKNFGDEGKGLVCASLSKKAKNTLIVKHNGGGQAGHTVESIDGKRFIHHQIGSGAEFGAATLLADTFMVDLYQLTEEVNSFEHIYGIIPEIYAEKTTHITVIDDVLRNMFIESARGAMRHGSCGMGINECKMRQAEGFSLTLEEVRDLNPGELFRRLKKFRIEYGQRDIEALKAKFKKNNPGEHADYYDMLTDDGVLFTYVKYLKEGMRSIKLVDASKEWLSGYEQIIFETGQGLLLDEDYTIYAPHLTPSKTGLHNIAQFLEKREMLLNEFIYVTRPYVTRHGNGPLPHEIKREELPGVGKDSTNMDNEWQGSIRYAKHESLQSFDRPVRDDVKSVLHMKCMRGAMVSILLTHLDETNDIVYFHDGDIHSDDLVKKLLEDYGYTRVYTSHSRFDADIAK</sequence>
<protein>
    <submittedName>
        <fullName evidence="6">Adenylosuccinate synthase</fullName>
    </submittedName>
</protein>
<dbReference type="InterPro" id="IPR001114">
    <property type="entry name" value="Adenylosuccinate_synthetase"/>
</dbReference>
<dbReference type="InterPro" id="IPR042110">
    <property type="entry name" value="Adenylosuccinate_synth_dom2"/>
</dbReference>